<protein>
    <submittedName>
        <fullName evidence="3">Uncharacterized protein</fullName>
    </submittedName>
</protein>
<gene>
    <name evidence="3" type="ORF">AWC38_SpisGene10039</name>
</gene>
<dbReference type="Proteomes" id="UP000225706">
    <property type="component" value="Unassembled WGS sequence"/>
</dbReference>
<reference evidence="4" key="1">
    <citation type="journal article" date="2017" name="bioRxiv">
        <title>Comparative analysis of the genomes of Stylophora pistillata and Acropora digitifera provides evidence for extensive differences between species of corals.</title>
        <authorList>
            <person name="Voolstra C.R."/>
            <person name="Li Y."/>
            <person name="Liew Y.J."/>
            <person name="Baumgarten S."/>
            <person name="Zoccola D."/>
            <person name="Flot J.-F."/>
            <person name="Tambutte S."/>
            <person name="Allemand D."/>
            <person name="Aranda M."/>
        </authorList>
    </citation>
    <scope>NUCLEOTIDE SEQUENCE [LARGE SCALE GENOMIC DNA]</scope>
</reference>
<evidence type="ECO:0000313" key="3">
    <source>
        <dbReference type="EMBL" id="PFX25365.1"/>
    </source>
</evidence>
<feature type="region of interest" description="Disordered" evidence="1">
    <location>
        <begin position="63"/>
        <end position="85"/>
    </location>
</feature>
<dbReference type="AlphaFoldDB" id="A0A2B4SA92"/>
<comment type="caution">
    <text evidence="3">The sequence shown here is derived from an EMBL/GenBank/DDBJ whole genome shotgun (WGS) entry which is preliminary data.</text>
</comment>
<evidence type="ECO:0000313" key="4">
    <source>
        <dbReference type="Proteomes" id="UP000225706"/>
    </source>
</evidence>
<accession>A0A2B4SA92</accession>
<organism evidence="3 4">
    <name type="scientific">Stylophora pistillata</name>
    <name type="common">Smooth cauliflower coral</name>
    <dbReference type="NCBI Taxonomy" id="50429"/>
    <lineage>
        <taxon>Eukaryota</taxon>
        <taxon>Metazoa</taxon>
        <taxon>Cnidaria</taxon>
        <taxon>Anthozoa</taxon>
        <taxon>Hexacorallia</taxon>
        <taxon>Scleractinia</taxon>
        <taxon>Astrocoeniina</taxon>
        <taxon>Pocilloporidae</taxon>
        <taxon>Stylophora</taxon>
    </lineage>
</organism>
<evidence type="ECO:0000256" key="1">
    <source>
        <dbReference type="SAM" id="MobiDB-lite"/>
    </source>
</evidence>
<dbReference type="EMBL" id="LSMT01000153">
    <property type="protein sequence ID" value="PFX25365.1"/>
    <property type="molecule type" value="Genomic_DNA"/>
</dbReference>
<proteinExistence type="predicted"/>
<sequence length="85" mass="9769">MAHLKLIYVVFFLFILSSLIVHEEAFSCNNRVGKRKFKLKRKLMLAPVLRILSKGTARAWLKTRGEEETNANEQKIPDPLTDNGL</sequence>
<keyword evidence="2" id="KW-0472">Membrane</keyword>
<name>A0A2B4SA92_STYPI</name>
<feature type="transmembrane region" description="Helical" evidence="2">
    <location>
        <begin position="6"/>
        <end position="22"/>
    </location>
</feature>
<keyword evidence="2" id="KW-0812">Transmembrane</keyword>
<keyword evidence="2" id="KW-1133">Transmembrane helix</keyword>
<evidence type="ECO:0000256" key="2">
    <source>
        <dbReference type="SAM" id="Phobius"/>
    </source>
</evidence>
<keyword evidence="4" id="KW-1185">Reference proteome</keyword>